<comment type="subcellular location">
    <subcellularLocation>
        <location evidence="1">Cell envelope</location>
    </subcellularLocation>
</comment>
<gene>
    <name evidence="4" type="ORF">ACFQKB_46970</name>
</gene>
<name>A0ABW2CZS9_9ACTN</name>
<evidence type="ECO:0000313" key="5">
    <source>
        <dbReference type="Proteomes" id="UP001596380"/>
    </source>
</evidence>
<reference evidence="5" key="1">
    <citation type="journal article" date="2019" name="Int. J. Syst. Evol. Microbiol.">
        <title>The Global Catalogue of Microorganisms (GCM) 10K type strain sequencing project: providing services to taxonomists for standard genome sequencing and annotation.</title>
        <authorList>
            <consortium name="The Broad Institute Genomics Platform"/>
            <consortium name="The Broad Institute Genome Sequencing Center for Infectious Disease"/>
            <person name="Wu L."/>
            <person name="Ma J."/>
        </authorList>
    </citation>
    <scope>NUCLEOTIDE SEQUENCE [LARGE SCALE GENOMIC DNA]</scope>
    <source>
        <strain evidence="5">JCM 3369</strain>
    </source>
</reference>
<evidence type="ECO:0000256" key="1">
    <source>
        <dbReference type="ARBA" id="ARBA00004196"/>
    </source>
</evidence>
<comment type="caution">
    <text evidence="4">The sequence shown here is derived from an EMBL/GenBank/DDBJ whole genome shotgun (WGS) entry which is preliminary data.</text>
</comment>
<dbReference type="Proteomes" id="UP001596380">
    <property type="component" value="Unassembled WGS sequence"/>
</dbReference>
<dbReference type="SUPFAM" id="SSF53822">
    <property type="entry name" value="Periplasmic binding protein-like I"/>
    <property type="match status" value="1"/>
</dbReference>
<comment type="similarity">
    <text evidence="2">Belongs to the bacterial solute-binding protein 2 family.</text>
</comment>
<dbReference type="Pfam" id="PF13407">
    <property type="entry name" value="Peripla_BP_4"/>
    <property type="match status" value="1"/>
</dbReference>
<dbReference type="PROSITE" id="PS51257">
    <property type="entry name" value="PROKAR_LIPOPROTEIN"/>
    <property type="match status" value="1"/>
</dbReference>
<evidence type="ECO:0000259" key="3">
    <source>
        <dbReference type="Pfam" id="PF13407"/>
    </source>
</evidence>
<dbReference type="InterPro" id="IPR025997">
    <property type="entry name" value="SBP_2_dom"/>
</dbReference>
<organism evidence="4 5">
    <name type="scientific">Actinomadura yumaensis</name>
    <dbReference type="NCBI Taxonomy" id="111807"/>
    <lineage>
        <taxon>Bacteria</taxon>
        <taxon>Bacillati</taxon>
        <taxon>Actinomycetota</taxon>
        <taxon>Actinomycetes</taxon>
        <taxon>Streptosporangiales</taxon>
        <taxon>Thermomonosporaceae</taxon>
        <taxon>Actinomadura</taxon>
    </lineage>
</organism>
<dbReference type="Gene3D" id="3.40.50.2300">
    <property type="match status" value="2"/>
</dbReference>
<keyword evidence="5" id="KW-1185">Reference proteome</keyword>
<dbReference type="InterPro" id="IPR028082">
    <property type="entry name" value="Peripla_BP_I"/>
</dbReference>
<sequence>MTSTKGRSGRGRARGAAAVLAAGVLVLGACSGSGGKKAEERESKAAGGASGPRLKIAMVTHSGPGDTFWDIVQKGARAAAAKDNVEFLYSADPDGGKQAQLVQAAVDKKVDGIVVTFAKPDALKDVVARATAARIPVVSINSGADVSARYGAVAHFGQDEAIAGEAAGREMARIGAKKALCVIHEQGNVGLEDRCAGARKTFGGQMQNLFVQGTNMPQVKSSITAKLQADKGVDGVLTLGAPFAATAVDSAKEASSDAKVGTFDMNKDLIDAVKDGRIWFAVDQQPYLQGYEAVDGLWLLKHNGNVLGGGRPVLTGPAIVTKANAAALEGFASRGTR</sequence>
<dbReference type="EMBL" id="JBHSXS010000086">
    <property type="protein sequence ID" value="MFC6887377.1"/>
    <property type="molecule type" value="Genomic_DNA"/>
</dbReference>
<proteinExistence type="inferred from homology"/>
<dbReference type="RefSeq" id="WP_160819012.1">
    <property type="nucleotide sequence ID" value="NZ_JBHSXE010000001.1"/>
</dbReference>
<dbReference type="CDD" id="cd06312">
    <property type="entry name" value="PBP1_ABC_sugar_binding-like"/>
    <property type="match status" value="1"/>
</dbReference>
<dbReference type="InterPro" id="IPR050555">
    <property type="entry name" value="Bact_Solute-Bind_Prot2"/>
</dbReference>
<protein>
    <submittedName>
        <fullName evidence="4">Sugar ABC transporter substrate-binding protein</fullName>
    </submittedName>
</protein>
<evidence type="ECO:0000256" key="2">
    <source>
        <dbReference type="ARBA" id="ARBA00007639"/>
    </source>
</evidence>
<feature type="domain" description="Periplasmic binding protein" evidence="3">
    <location>
        <begin position="56"/>
        <end position="298"/>
    </location>
</feature>
<dbReference type="PANTHER" id="PTHR30036:SF7">
    <property type="entry name" value="ABC TRANSPORTER PERIPLASMIC-BINDING PROTEIN YPHF"/>
    <property type="match status" value="1"/>
</dbReference>
<dbReference type="PANTHER" id="PTHR30036">
    <property type="entry name" value="D-XYLOSE-BINDING PERIPLASMIC PROTEIN"/>
    <property type="match status" value="1"/>
</dbReference>
<accession>A0ABW2CZS9</accession>
<evidence type="ECO:0000313" key="4">
    <source>
        <dbReference type="EMBL" id="MFC6887377.1"/>
    </source>
</evidence>